<gene>
    <name evidence="1" type="ORF">CTER_2424</name>
</gene>
<evidence type="ECO:0000313" key="2">
    <source>
        <dbReference type="Proteomes" id="UP000014155"/>
    </source>
</evidence>
<organism evidence="1 2">
    <name type="scientific">Ruminiclostridium cellobioparum subsp. termitidis CT1112</name>
    <dbReference type="NCBI Taxonomy" id="1195236"/>
    <lineage>
        <taxon>Bacteria</taxon>
        <taxon>Bacillati</taxon>
        <taxon>Bacillota</taxon>
        <taxon>Clostridia</taxon>
        <taxon>Eubacteriales</taxon>
        <taxon>Oscillospiraceae</taxon>
        <taxon>Ruminiclostridium</taxon>
    </lineage>
</organism>
<dbReference type="PATRIC" id="fig|1195236.3.peg.2738"/>
<dbReference type="STRING" id="1195236.CTER_2424"/>
<evidence type="ECO:0000313" key="1">
    <source>
        <dbReference type="EMBL" id="EMS71616.1"/>
    </source>
</evidence>
<protein>
    <submittedName>
        <fullName evidence="1">Peptide maturation system protein, TIGR04066 family</fullName>
    </submittedName>
</protein>
<dbReference type="EMBL" id="AORV01000035">
    <property type="protein sequence ID" value="EMS71616.1"/>
    <property type="molecule type" value="Genomic_DNA"/>
</dbReference>
<comment type="caution">
    <text evidence="1">The sequence shown here is derived from an EMBL/GenBank/DDBJ whole genome shotgun (WGS) entry which is preliminary data.</text>
</comment>
<dbReference type="InterPro" id="IPR027417">
    <property type="entry name" value="P-loop_NTPase"/>
</dbReference>
<sequence length="373" mass="42500">MNEKRTLVYPYDVEFTPILRHPEMLPDYNIVALVSPQSWGFNGRDASAADGGDKLGINVSNDFEGLLPCCDTVMFSESDHKLDFEGNILPKVVIAAEQGKDLAFLSDLEDENIEALEEICLKYKVKLKFFSNMGDRFFNRDSDYYKLQKINTPVVFVTGVHEKTHKFEIQLSLRAAFINAGYRVSQVGTRNYCEMLGFHSFPQIMYNSCWSERTKILAFNHYIKDMENNEKPDIIIIGIPGGVMRLSESFAGRFGITAFEISQAVSADAVVLSTFYEEYLPEYFNNLFTSMKYKLDFDITCFNLANVKFDWDVVRETGSESYLLMDSSFIDKKKAGYKTLNTPVFNVLNKEDGTNIANCLIDTLSYYGEVDLV</sequence>
<dbReference type="Proteomes" id="UP000014155">
    <property type="component" value="Unassembled WGS sequence"/>
</dbReference>
<dbReference type="NCBIfam" id="TIGR04066">
    <property type="entry name" value="nat_prod_clost"/>
    <property type="match status" value="1"/>
</dbReference>
<proteinExistence type="predicted"/>
<reference evidence="1 2" key="1">
    <citation type="journal article" date="2013" name="Genome Announc.">
        <title>Draft Genome Sequence of the Cellulolytic, Mesophilic, Anaerobic Bacterium Clostridium termitidis Strain CT1112 (DSM 5398).</title>
        <authorList>
            <person name="Lal S."/>
            <person name="Ramachandran U."/>
            <person name="Zhang X."/>
            <person name="Munir R."/>
            <person name="Sparling R."/>
            <person name="Levin D.B."/>
        </authorList>
    </citation>
    <scope>NUCLEOTIDE SEQUENCE [LARGE SCALE GENOMIC DNA]</scope>
    <source>
        <strain evidence="1 2">CT1112</strain>
    </source>
</reference>
<name>S0FMP0_RUMCE</name>
<dbReference type="Gene3D" id="3.40.50.300">
    <property type="entry name" value="P-loop containing nucleotide triphosphate hydrolases"/>
    <property type="match status" value="1"/>
</dbReference>
<accession>S0FMP0</accession>
<keyword evidence="2" id="KW-1185">Reference proteome</keyword>
<dbReference type="RefSeq" id="WP_004625951.1">
    <property type="nucleotide sequence ID" value="NZ_AORV01000035.1"/>
</dbReference>
<dbReference type="AlphaFoldDB" id="S0FMP0"/>
<dbReference type="InterPro" id="IPR023823">
    <property type="entry name" value="CHP04066_peptide_maturation"/>
</dbReference>
<dbReference type="eggNOG" id="ENOG50312KC">
    <property type="taxonomic scope" value="Bacteria"/>
</dbReference>